<dbReference type="InterPro" id="IPR050667">
    <property type="entry name" value="PPR-containing_protein"/>
</dbReference>
<dbReference type="PANTHER" id="PTHR47939">
    <property type="entry name" value="MEMBRANE-ASSOCIATED SALT-INDUCIBLE PROTEIN-LIKE"/>
    <property type="match status" value="1"/>
</dbReference>
<dbReference type="Gene3D" id="1.25.40.10">
    <property type="entry name" value="Tetratricopeptide repeat domain"/>
    <property type="match status" value="1"/>
</dbReference>
<dbReference type="EMBL" id="SPHZ02000003">
    <property type="protein sequence ID" value="KAF0923593.1"/>
    <property type="molecule type" value="Genomic_DNA"/>
</dbReference>
<dbReference type="PROSITE" id="PS51375">
    <property type="entry name" value="PPR"/>
    <property type="match status" value="3"/>
</dbReference>
<proteinExistence type="inferred from homology"/>
<evidence type="ECO:0000313" key="5">
    <source>
        <dbReference type="EMBL" id="KAF0923593.1"/>
    </source>
</evidence>
<evidence type="ECO:0000313" key="6">
    <source>
        <dbReference type="Proteomes" id="UP000479710"/>
    </source>
</evidence>
<keyword evidence="2" id="KW-0677">Repeat</keyword>
<dbReference type="InterPro" id="IPR011990">
    <property type="entry name" value="TPR-like_helical_dom_sf"/>
</dbReference>
<dbReference type="NCBIfam" id="TIGR00756">
    <property type="entry name" value="PPR"/>
    <property type="match status" value="2"/>
</dbReference>
<dbReference type="Proteomes" id="UP000479710">
    <property type="component" value="Unassembled WGS sequence"/>
</dbReference>
<feature type="repeat" description="PPR" evidence="4">
    <location>
        <begin position="9"/>
        <end position="43"/>
    </location>
</feature>
<accession>A0A6G1EI12</accession>
<comment type="similarity">
    <text evidence="1">Belongs to the PPR family. P subfamily.</text>
</comment>
<dbReference type="Pfam" id="PF13041">
    <property type="entry name" value="PPR_2"/>
    <property type="match status" value="1"/>
</dbReference>
<comment type="caution">
    <text evidence="5">The sequence shown here is derived from an EMBL/GenBank/DDBJ whole genome shotgun (WGS) entry which is preliminary data.</text>
</comment>
<dbReference type="AlphaFoldDB" id="A0A6G1EI12"/>
<feature type="repeat" description="PPR" evidence="4">
    <location>
        <begin position="79"/>
        <end position="113"/>
    </location>
</feature>
<feature type="repeat" description="PPR" evidence="4">
    <location>
        <begin position="44"/>
        <end position="78"/>
    </location>
</feature>
<protein>
    <recommendedName>
        <fullName evidence="7">Pentacotripeptide-repeat region of PRORP domain-containing protein</fullName>
    </recommendedName>
</protein>
<evidence type="ECO:0000256" key="1">
    <source>
        <dbReference type="ARBA" id="ARBA00007626"/>
    </source>
</evidence>
<keyword evidence="3" id="KW-0809">Transit peptide</keyword>
<evidence type="ECO:0000256" key="3">
    <source>
        <dbReference type="ARBA" id="ARBA00022946"/>
    </source>
</evidence>
<keyword evidence="6" id="KW-1185">Reference proteome</keyword>
<dbReference type="OrthoDB" id="185373at2759"/>
<gene>
    <name evidence="5" type="ORF">E2562_006585</name>
</gene>
<dbReference type="Pfam" id="PF01535">
    <property type="entry name" value="PPR"/>
    <property type="match status" value="1"/>
</dbReference>
<dbReference type="PANTHER" id="PTHR47939:SF5">
    <property type="entry name" value="PENTACOTRIPEPTIDE-REPEAT REGION OF PRORP DOMAIN-CONTAINING PROTEIN"/>
    <property type="match status" value="1"/>
</dbReference>
<organism evidence="5 6">
    <name type="scientific">Oryza meyeriana var. granulata</name>
    <dbReference type="NCBI Taxonomy" id="110450"/>
    <lineage>
        <taxon>Eukaryota</taxon>
        <taxon>Viridiplantae</taxon>
        <taxon>Streptophyta</taxon>
        <taxon>Embryophyta</taxon>
        <taxon>Tracheophyta</taxon>
        <taxon>Spermatophyta</taxon>
        <taxon>Magnoliopsida</taxon>
        <taxon>Liliopsida</taxon>
        <taxon>Poales</taxon>
        <taxon>Poaceae</taxon>
        <taxon>BOP clade</taxon>
        <taxon>Oryzoideae</taxon>
        <taxon>Oryzeae</taxon>
        <taxon>Oryzinae</taxon>
        <taxon>Oryza</taxon>
        <taxon>Oryza meyeriana</taxon>
    </lineage>
</organism>
<evidence type="ECO:0000256" key="2">
    <source>
        <dbReference type="ARBA" id="ARBA00022737"/>
    </source>
</evidence>
<dbReference type="InterPro" id="IPR002885">
    <property type="entry name" value="PPR_rpt"/>
</dbReference>
<reference evidence="5 6" key="1">
    <citation type="submission" date="2019-11" db="EMBL/GenBank/DDBJ databases">
        <title>Whole genome sequence of Oryza granulata.</title>
        <authorList>
            <person name="Li W."/>
        </authorList>
    </citation>
    <scope>NUCLEOTIDE SEQUENCE [LARGE SCALE GENOMIC DNA]</scope>
    <source>
        <strain evidence="6">cv. Menghai</strain>
        <tissue evidence="5">Leaf</tissue>
    </source>
</reference>
<sequence>MEKAGQEVDVHTYGVLVRALCMEGNMKDARKLFHSMGEKGVKPSNVIYDMMIYGYGRERSSYKALKLIMEMRQKNLVPNSASYGLTIRVLCKDDKCQEAEALLDDMVRAGLQTSESICQALLDAKARLRGSTDVSFV</sequence>
<name>A0A6G1EI12_9ORYZ</name>
<evidence type="ECO:0008006" key="7">
    <source>
        <dbReference type="Google" id="ProtNLM"/>
    </source>
</evidence>
<evidence type="ECO:0000256" key="4">
    <source>
        <dbReference type="PROSITE-ProRule" id="PRU00708"/>
    </source>
</evidence>